<comment type="similarity">
    <text evidence="1">Belongs to the glycosyl hydrolase family 6.</text>
</comment>
<dbReference type="PANTHER" id="PTHR34876:SF4">
    <property type="entry name" value="1,4-BETA-D-GLUCAN CELLOBIOHYDROLASE C-RELATED"/>
    <property type="match status" value="1"/>
</dbReference>
<dbReference type="Pfam" id="PF01341">
    <property type="entry name" value="Glyco_hydro_6"/>
    <property type="match status" value="1"/>
</dbReference>
<protein>
    <recommendedName>
        <fullName evidence="1">Glucanase</fullName>
        <ecNumber evidence="1">3.2.1.-</ecNumber>
    </recommendedName>
</protein>
<keyword evidence="4" id="KW-1185">Reference proteome</keyword>
<dbReference type="Proteomes" id="UP000744032">
    <property type="component" value="Unassembled WGS sequence"/>
</dbReference>
<gene>
    <name evidence="3" type="ORF">HF200_34340</name>
</gene>
<dbReference type="InterPro" id="IPR016288">
    <property type="entry name" value="Beta_cellobiohydrolase"/>
</dbReference>
<dbReference type="Gene3D" id="3.20.20.40">
    <property type="entry name" value="1, 4-beta cellobiohydrolase"/>
    <property type="match status" value="1"/>
</dbReference>
<dbReference type="PRINTS" id="PR00733">
    <property type="entry name" value="GLHYDRLASE6"/>
</dbReference>
<dbReference type="SUPFAM" id="SSF51989">
    <property type="entry name" value="Glycosyl hydrolases family 6, cellulases"/>
    <property type="match status" value="1"/>
</dbReference>
<organism evidence="3 4">
    <name type="scientific">Streptomyces galbus</name>
    <dbReference type="NCBI Taxonomy" id="33898"/>
    <lineage>
        <taxon>Bacteria</taxon>
        <taxon>Bacillati</taxon>
        <taxon>Actinomycetota</taxon>
        <taxon>Actinomycetes</taxon>
        <taxon>Kitasatosporales</taxon>
        <taxon>Streptomycetaceae</taxon>
        <taxon>Streptomyces</taxon>
    </lineage>
</organism>
<dbReference type="EC" id="3.2.1.-" evidence="1"/>
<dbReference type="RefSeq" id="WP_168376762.1">
    <property type="nucleotide sequence ID" value="NZ_JAAXMD010000681.1"/>
</dbReference>
<sequence length="89" mass="9356">GGEPRDPQPWCNAPGRRLGPRPTADTGVPLADTYVWIKVPGESDGSCPRGTGGTLDREYGIVDPPAGARWPDRVHGLASNAAPPLTSNR</sequence>
<comment type="caution">
    <text evidence="3">The sequence shown here is derived from an EMBL/GenBank/DDBJ whole genome shotgun (WGS) entry which is preliminary data.</text>
</comment>
<evidence type="ECO:0000256" key="2">
    <source>
        <dbReference type="SAM" id="MobiDB-lite"/>
    </source>
</evidence>
<feature type="non-terminal residue" evidence="3">
    <location>
        <position position="1"/>
    </location>
</feature>
<keyword evidence="1" id="KW-0326">Glycosidase</keyword>
<evidence type="ECO:0000313" key="3">
    <source>
        <dbReference type="EMBL" id="NKQ29246.1"/>
    </source>
</evidence>
<name>A0ABX1IYB7_STRGB</name>
<feature type="region of interest" description="Disordered" evidence="2">
    <location>
        <begin position="1"/>
        <end position="26"/>
    </location>
</feature>
<feature type="region of interest" description="Disordered" evidence="2">
    <location>
        <begin position="40"/>
        <end position="89"/>
    </location>
</feature>
<keyword evidence="1" id="KW-0136">Cellulose degradation</keyword>
<dbReference type="InterPro" id="IPR036434">
    <property type="entry name" value="Beta_cellobiohydrolase_sf"/>
</dbReference>
<keyword evidence="1" id="KW-0624">Polysaccharide degradation</keyword>
<dbReference type="EMBL" id="JAAXMD010000681">
    <property type="protein sequence ID" value="NKQ29246.1"/>
    <property type="molecule type" value="Genomic_DNA"/>
</dbReference>
<dbReference type="PANTHER" id="PTHR34876">
    <property type="match status" value="1"/>
</dbReference>
<keyword evidence="1 3" id="KW-0378">Hydrolase</keyword>
<evidence type="ECO:0000313" key="4">
    <source>
        <dbReference type="Proteomes" id="UP000744032"/>
    </source>
</evidence>
<proteinExistence type="inferred from homology"/>
<accession>A0ABX1IYB7</accession>
<dbReference type="GO" id="GO:0016787">
    <property type="term" value="F:hydrolase activity"/>
    <property type="evidence" value="ECO:0007669"/>
    <property type="project" value="UniProtKB-KW"/>
</dbReference>
<reference evidence="3 4" key="1">
    <citation type="submission" date="2020-04" db="EMBL/GenBank/DDBJ databases">
        <title>Genome sequence of Streptomyces galbus strain I339.</title>
        <authorList>
            <person name="Silva E.A.N."/>
            <person name="Merces M."/>
            <person name="Castelo Branco A.P.O.T."/>
            <person name="Vasconcelos P.C."/>
            <person name="Costa N.P."/>
            <person name="Marinho G.C.S."/>
            <person name="Oliveira C.J.B."/>
            <person name="Araujo D."/>
            <person name="Rodrigues Junior V.S."/>
            <person name="Almeida R."/>
            <person name="Silva Filho U.R."/>
            <person name="Andrade A.S.A."/>
            <person name="Cibulski S.P."/>
        </authorList>
    </citation>
    <scope>NUCLEOTIDE SEQUENCE [LARGE SCALE GENOMIC DNA]</scope>
    <source>
        <strain evidence="3 4">I339</strain>
    </source>
</reference>
<keyword evidence="1" id="KW-0119">Carbohydrate metabolism</keyword>
<evidence type="ECO:0000256" key="1">
    <source>
        <dbReference type="RuleBase" id="RU361186"/>
    </source>
</evidence>